<keyword evidence="2" id="KW-1185">Reference proteome</keyword>
<dbReference type="OrthoDB" id="1398107at2759"/>
<evidence type="ECO:0000313" key="2">
    <source>
        <dbReference type="Proteomes" id="UP000187203"/>
    </source>
</evidence>
<dbReference type="Proteomes" id="UP000187203">
    <property type="component" value="Unassembled WGS sequence"/>
</dbReference>
<sequence length="281" mass="31143">METALCLGYGPMPSIPLRMPSITKLHFGFNPSSISLPSSFPSCRKRHRFYTGPLLALERSNNNPMPSANKKDGGNKIVKGAVGVSVALACALSIIGCSCKMNYFNAIAAGPKQQFQKAPSFQQLNTPIPPRKMALKSLLDLTVSLASNDVVRRGREVRNPGPPMSGPSTTSMEHIEIDQLKEEAVSLMKRGLPDLALTKLQNEYEKHKFEPQTAYIVKMALVEIFICQGKYQEAYDIIEHEQPMSPFDVRPILYKAILATMLGKEDDAKLWRKFAKSDGPF</sequence>
<name>A0A1R3H5M6_9ROSI</name>
<gene>
    <name evidence="1" type="ORF">COLO4_31072</name>
</gene>
<reference evidence="2" key="1">
    <citation type="submission" date="2013-09" db="EMBL/GenBank/DDBJ databases">
        <title>Corchorus olitorius genome sequencing.</title>
        <authorList>
            <person name="Alam M."/>
            <person name="Haque M.S."/>
            <person name="Islam M.S."/>
            <person name="Emdad E.M."/>
            <person name="Islam M.M."/>
            <person name="Ahmed B."/>
            <person name="Halim A."/>
            <person name="Hossen Q.M.M."/>
            <person name="Hossain M.Z."/>
            <person name="Ahmed R."/>
            <person name="Khan M.M."/>
            <person name="Islam R."/>
            <person name="Rashid M.M."/>
            <person name="Khan S.A."/>
            <person name="Rahman M.S."/>
            <person name="Alam M."/>
            <person name="Yahiya A.S."/>
            <person name="Khan M.S."/>
            <person name="Azam M.S."/>
            <person name="Haque T."/>
            <person name="Lashkar M.Z.H."/>
            <person name="Akhand A.I."/>
            <person name="Morshed G."/>
            <person name="Roy S."/>
            <person name="Uddin K.S."/>
            <person name="Rabeya T."/>
            <person name="Hossain A.S."/>
            <person name="Chowdhury A."/>
            <person name="Snigdha A.R."/>
            <person name="Mortoza M.S."/>
            <person name="Matin S.A."/>
            <person name="Hoque S.M.E."/>
            <person name="Islam M.K."/>
            <person name="Roy D.K."/>
            <person name="Haider R."/>
            <person name="Moosa M.M."/>
            <person name="Elias S.M."/>
            <person name="Hasan A.M."/>
            <person name="Jahan S."/>
            <person name="Shafiuddin M."/>
            <person name="Mahmood N."/>
            <person name="Shommy N.S."/>
        </authorList>
    </citation>
    <scope>NUCLEOTIDE SEQUENCE [LARGE SCALE GENOMIC DNA]</scope>
    <source>
        <strain evidence="2">cv. O-4</strain>
    </source>
</reference>
<organism evidence="1 2">
    <name type="scientific">Corchorus olitorius</name>
    <dbReference type="NCBI Taxonomy" id="93759"/>
    <lineage>
        <taxon>Eukaryota</taxon>
        <taxon>Viridiplantae</taxon>
        <taxon>Streptophyta</taxon>
        <taxon>Embryophyta</taxon>
        <taxon>Tracheophyta</taxon>
        <taxon>Spermatophyta</taxon>
        <taxon>Magnoliopsida</taxon>
        <taxon>eudicotyledons</taxon>
        <taxon>Gunneridae</taxon>
        <taxon>Pentapetalae</taxon>
        <taxon>rosids</taxon>
        <taxon>malvids</taxon>
        <taxon>Malvales</taxon>
        <taxon>Malvaceae</taxon>
        <taxon>Grewioideae</taxon>
        <taxon>Apeibeae</taxon>
        <taxon>Corchorus</taxon>
    </lineage>
</organism>
<dbReference type="EMBL" id="AWUE01020816">
    <property type="protein sequence ID" value="OMO65668.1"/>
    <property type="molecule type" value="Genomic_DNA"/>
</dbReference>
<comment type="caution">
    <text evidence="1">The sequence shown here is derived from an EMBL/GenBank/DDBJ whole genome shotgun (WGS) entry which is preliminary data.</text>
</comment>
<protein>
    <submittedName>
        <fullName evidence="1">Uncharacterized protein</fullName>
    </submittedName>
</protein>
<dbReference type="PANTHER" id="PTHR36350">
    <property type="entry name" value="TRANSMEMBRANE PROTEIN"/>
    <property type="match status" value="1"/>
</dbReference>
<dbReference type="AlphaFoldDB" id="A0A1R3H5M6"/>
<dbReference type="PANTHER" id="PTHR36350:SF2">
    <property type="entry name" value="PROTEIN, PUTATIVE-RELATED"/>
    <property type="match status" value="1"/>
</dbReference>
<proteinExistence type="predicted"/>
<accession>A0A1R3H5M6</accession>
<evidence type="ECO:0000313" key="1">
    <source>
        <dbReference type="EMBL" id="OMO65668.1"/>
    </source>
</evidence>